<evidence type="ECO:0000313" key="2">
    <source>
        <dbReference type="Proteomes" id="UP000652430"/>
    </source>
</evidence>
<organism evidence="1 2">
    <name type="scientific">Sphingomonas glacialis</name>
    <dbReference type="NCBI Taxonomy" id="658225"/>
    <lineage>
        <taxon>Bacteria</taxon>
        <taxon>Pseudomonadati</taxon>
        <taxon>Pseudomonadota</taxon>
        <taxon>Alphaproteobacteria</taxon>
        <taxon>Sphingomonadales</taxon>
        <taxon>Sphingomonadaceae</taxon>
        <taxon>Sphingomonas</taxon>
    </lineage>
</organism>
<reference evidence="2" key="1">
    <citation type="journal article" date="2019" name="Int. J. Syst. Evol. Microbiol.">
        <title>The Global Catalogue of Microorganisms (GCM) 10K type strain sequencing project: providing services to taxonomists for standard genome sequencing and annotation.</title>
        <authorList>
            <consortium name="The Broad Institute Genomics Platform"/>
            <consortium name="The Broad Institute Genome Sequencing Center for Infectious Disease"/>
            <person name="Wu L."/>
            <person name="Ma J."/>
        </authorList>
    </citation>
    <scope>NUCLEOTIDE SEQUENCE [LARGE SCALE GENOMIC DNA]</scope>
    <source>
        <strain evidence="2">CGMCC 1.8957</strain>
    </source>
</reference>
<comment type="caution">
    <text evidence="1">The sequence shown here is derived from an EMBL/GenBank/DDBJ whole genome shotgun (WGS) entry which is preliminary data.</text>
</comment>
<accession>A0ABQ3LDT4</accession>
<proteinExistence type="predicted"/>
<sequence>MRARWRIYLTYWWRHGRWPALDDPRTFTELVQVRKLAGADPAMVRMADKLVAKTIVTERLGADWVIPTLWQGTELPEAPAWPTPFVVKARHGCNQTAFVFDDNANWADIRRRAAGWMRSTYGYWLDEDLYAGIPHGLMVEPFIGAPPVLPIDYKFYVFGGRVRYVQVHLGRGGRHRWILFDRHWQRVSSTSADPDPTPPVTLGQMIMAAERLSDGRDFVRVDLYEIDGRPLFGEMTFYPGSGLDPFSPVALDAELGAHWLRAKLAMLEPLRAVA</sequence>
<dbReference type="EMBL" id="BNAQ01000001">
    <property type="protein sequence ID" value="GHH11151.1"/>
    <property type="molecule type" value="Genomic_DNA"/>
</dbReference>
<dbReference type="InterPro" id="IPR029465">
    <property type="entry name" value="ATPgrasp_TupA"/>
</dbReference>
<dbReference type="RefSeq" id="WP_229839232.1">
    <property type="nucleotide sequence ID" value="NZ_BNAQ01000001.1"/>
</dbReference>
<dbReference type="SUPFAM" id="SSF56059">
    <property type="entry name" value="Glutathione synthetase ATP-binding domain-like"/>
    <property type="match status" value="1"/>
</dbReference>
<dbReference type="Pfam" id="PF14305">
    <property type="entry name" value="ATPgrasp_TupA"/>
    <property type="match status" value="1"/>
</dbReference>
<dbReference type="Proteomes" id="UP000652430">
    <property type="component" value="Unassembled WGS sequence"/>
</dbReference>
<dbReference type="GO" id="GO:0016740">
    <property type="term" value="F:transferase activity"/>
    <property type="evidence" value="ECO:0007669"/>
    <property type="project" value="UniProtKB-KW"/>
</dbReference>
<name>A0ABQ3LDT4_9SPHN</name>
<keyword evidence="1" id="KW-0808">Transferase</keyword>
<protein>
    <submittedName>
        <fullName evidence="1">Glycosyl transferase</fullName>
    </submittedName>
</protein>
<gene>
    <name evidence="1" type="ORF">GCM10008023_09780</name>
</gene>
<keyword evidence="2" id="KW-1185">Reference proteome</keyword>
<evidence type="ECO:0000313" key="1">
    <source>
        <dbReference type="EMBL" id="GHH11151.1"/>
    </source>
</evidence>